<evidence type="ECO:0000256" key="4">
    <source>
        <dbReference type="ARBA" id="ARBA00022692"/>
    </source>
</evidence>
<accession>A0A0L8I188</accession>
<evidence type="ECO:0000256" key="8">
    <source>
        <dbReference type="ARBA" id="ARBA00023170"/>
    </source>
</evidence>
<evidence type="ECO:0000256" key="7">
    <source>
        <dbReference type="ARBA" id="ARBA00023157"/>
    </source>
</evidence>
<dbReference type="OrthoDB" id="10053709at2759"/>
<dbReference type="PANTHER" id="PTHR11309">
    <property type="entry name" value="FRIZZLED"/>
    <property type="match status" value="1"/>
</dbReference>
<feature type="chain" id="PRO_5005584077" description="Frizzled-4" evidence="12">
    <location>
        <begin position="32"/>
        <end position="569"/>
    </location>
</feature>
<feature type="region of interest" description="Disordered" evidence="10">
    <location>
        <begin position="170"/>
        <end position="210"/>
    </location>
</feature>
<dbReference type="SUPFAM" id="SSF63501">
    <property type="entry name" value="Frizzled cysteine-rich domain"/>
    <property type="match status" value="1"/>
</dbReference>
<dbReference type="GO" id="GO:0005886">
    <property type="term" value="C:plasma membrane"/>
    <property type="evidence" value="ECO:0007669"/>
    <property type="project" value="TreeGrafter"/>
</dbReference>
<comment type="caution">
    <text evidence="9">Lacks conserved residue(s) required for the propagation of feature annotation.</text>
</comment>
<evidence type="ECO:0000256" key="6">
    <source>
        <dbReference type="ARBA" id="ARBA00023136"/>
    </source>
</evidence>
<feature type="transmembrane region" description="Helical" evidence="11">
    <location>
        <begin position="430"/>
        <end position="454"/>
    </location>
</feature>
<dbReference type="SMART" id="SM00063">
    <property type="entry name" value="FRI"/>
    <property type="match status" value="1"/>
</dbReference>
<dbReference type="PROSITE" id="PS50261">
    <property type="entry name" value="G_PROTEIN_RECEP_F2_4"/>
    <property type="match status" value="1"/>
</dbReference>
<dbReference type="SMART" id="SM01330">
    <property type="entry name" value="Frizzled"/>
    <property type="match status" value="1"/>
</dbReference>
<feature type="disulfide bond" evidence="9">
    <location>
        <begin position="95"/>
        <end position="133"/>
    </location>
</feature>
<dbReference type="EMBL" id="KQ416784">
    <property type="protein sequence ID" value="KOF95191.1"/>
    <property type="molecule type" value="Genomic_DNA"/>
</dbReference>
<feature type="transmembrane region" description="Helical" evidence="11">
    <location>
        <begin position="475"/>
        <end position="496"/>
    </location>
</feature>
<feature type="domain" description="G-protein coupled receptors family 2 profile 2" evidence="14">
    <location>
        <begin position="254"/>
        <end position="459"/>
    </location>
</feature>
<gene>
    <name evidence="15" type="ORF">OCBIM_22039182mg</name>
</gene>
<dbReference type="PROSITE" id="PS50038">
    <property type="entry name" value="FZ"/>
    <property type="match status" value="1"/>
</dbReference>
<evidence type="ECO:0000256" key="1">
    <source>
        <dbReference type="ARBA" id="ARBA00004141"/>
    </source>
</evidence>
<feature type="transmembrane region" description="Helical" evidence="11">
    <location>
        <begin position="227"/>
        <end position="247"/>
    </location>
</feature>
<feature type="transmembrane region" description="Helical" evidence="11">
    <location>
        <begin position="529"/>
        <end position="551"/>
    </location>
</feature>
<keyword evidence="8" id="KW-0675">Receptor</keyword>
<evidence type="ECO:0000256" key="5">
    <source>
        <dbReference type="ARBA" id="ARBA00022989"/>
    </source>
</evidence>
<feature type="domain" description="FZ" evidence="13">
    <location>
        <begin position="45"/>
        <end position="162"/>
    </location>
</feature>
<dbReference type="GO" id="GO:0035567">
    <property type="term" value="P:non-canonical Wnt signaling pathway"/>
    <property type="evidence" value="ECO:0007669"/>
    <property type="project" value="TreeGrafter"/>
</dbReference>
<dbReference type="GO" id="GO:0042813">
    <property type="term" value="F:Wnt receptor activity"/>
    <property type="evidence" value="ECO:0007669"/>
    <property type="project" value="TreeGrafter"/>
</dbReference>
<dbReference type="InterPro" id="IPR017981">
    <property type="entry name" value="GPCR_2-like_7TM"/>
</dbReference>
<dbReference type="PRINTS" id="PR00489">
    <property type="entry name" value="FRIZZLED"/>
</dbReference>
<evidence type="ECO:0000256" key="11">
    <source>
        <dbReference type="SAM" id="Phobius"/>
    </source>
</evidence>
<keyword evidence="7 9" id="KW-1015">Disulfide bond</keyword>
<feature type="disulfide bond" evidence="9">
    <location>
        <begin position="58"/>
        <end position="104"/>
    </location>
</feature>
<feature type="transmembrane region" description="Helical" evidence="11">
    <location>
        <begin position="350"/>
        <end position="375"/>
    </location>
</feature>
<keyword evidence="3" id="KW-0217">Developmental protein</keyword>
<sequence length="569" mass="64779">MPMSRCLMPYQTLVNYSFLVSLMILCKHVVSSPSITSFRRHWLRANLIQCEPIAISLCQDLPYNQTGFPNPLNDQNQQAARVGLHGFLLLIESQCSPYGRFFLCLLYTPACNEEYSLVLPPCRKVCERVQEDCEDTMNSFGFKWPEFLSCKRFPTSGLCTGPKMGTDRLTTHSSHFSEAEKRTFPQTTSSQDTTTTTNDNNNNTKQHQHQLLCPPELRTPDKLNYKLIIGSFIIPDCGAPCIGMFFTESQVQFARLFNGILSSFALIPCFFVTVTFLINIQRFQYPQRVVLFQSFCYSLVSLNYYLAAFFYRDTVACIDMAPLSCPNQTCQLVSLVRQGTKNGICTLSFILVYFFSMAASVWSVIFGLVWFLAATKKWCSEAIEAKYLYYHSISWGLPILQTSILLNYGYIGGDVLSGVCQTGLFNTTVLIASLLLPHTLYFLVSLIFRLTAFISLIRISKTNGRIRDLLRKFRFFSVVSATCVSITISCLFYESLYKDQWLSTWYSRISNATEQDTLPSPDHPQQPSFVVFLLKYTVLYIHALLPAMFLANSKTFLTWTEICPDRAPP</sequence>
<dbReference type="AlphaFoldDB" id="A0A0L8I188"/>
<evidence type="ECO:0000256" key="10">
    <source>
        <dbReference type="SAM" id="MobiDB-lite"/>
    </source>
</evidence>
<evidence type="ECO:0000256" key="9">
    <source>
        <dbReference type="PROSITE-ProRule" id="PRU00090"/>
    </source>
</evidence>
<reference evidence="15" key="1">
    <citation type="submission" date="2015-07" db="EMBL/GenBank/DDBJ databases">
        <title>MeaNS - Measles Nucleotide Surveillance Program.</title>
        <authorList>
            <person name="Tran T."/>
            <person name="Druce J."/>
        </authorList>
    </citation>
    <scope>NUCLEOTIDE SEQUENCE</scope>
    <source>
        <strain evidence="15">UCB-OBI-ISO-001</strain>
        <tissue evidence="15">Gonad</tissue>
    </source>
</reference>
<name>A0A0L8I188_OCTBM</name>
<proteinExistence type="inferred from homology"/>
<keyword evidence="12" id="KW-0732">Signal</keyword>
<keyword evidence="6 11" id="KW-0472">Membrane</keyword>
<feature type="disulfide bond" evidence="9">
    <location>
        <begin position="50"/>
        <end position="111"/>
    </location>
</feature>
<evidence type="ECO:0000313" key="15">
    <source>
        <dbReference type="EMBL" id="KOF95191.1"/>
    </source>
</evidence>
<dbReference type="InterPro" id="IPR000539">
    <property type="entry name" value="Frizzled/Smoothened_7TM"/>
</dbReference>
<comment type="similarity">
    <text evidence="2">Belongs to the G-protein coupled receptor Fz/Smo family.</text>
</comment>
<dbReference type="InterPro" id="IPR015526">
    <property type="entry name" value="Frizzled/SFRP"/>
</dbReference>
<feature type="transmembrane region" description="Helical" evidence="11">
    <location>
        <begin position="259"/>
        <end position="278"/>
    </location>
</feature>
<evidence type="ECO:0000256" key="2">
    <source>
        <dbReference type="ARBA" id="ARBA00008077"/>
    </source>
</evidence>
<organism evidence="15">
    <name type="scientific">Octopus bimaculoides</name>
    <name type="common">California two-spotted octopus</name>
    <dbReference type="NCBI Taxonomy" id="37653"/>
    <lineage>
        <taxon>Eukaryota</taxon>
        <taxon>Metazoa</taxon>
        <taxon>Spiralia</taxon>
        <taxon>Lophotrochozoa</taxon>
        <taxon>Mollusca</taxon>
        <taxon>Cephalopoda</taxon>
        <taxon>Coleoidea</taxon>
        <taxon>Octopodiformes</taxon>
        <taxon>Octopoda</taxon>
        <taxon>Incirrata</taxon>
        <taxon>Octopodidae</taxon>
        <taxon>Octopus</taxon>
    </lineage>
</organism>
<dbReference type="Pfam" id="PF01392">
    <property type="entry name" value="Fz"/>
    <property type="match status" value="1"/>
</dbReference>
<dbReference type="GO" id="GO:0060070">
    <property type="term" value="P:canonical Wnt signaling pathway"/>
    <property type="evidence" value="ECO:0007669"/>
    <property type="project" value="TreeGrafter"/>
</dbReference>
<dbReference type="GO" id="GO:0017147">
    <property type="term" value="F:Wnt-protein binding"/>
    <property type="evidence" value="ECO:0007669"/>
    <property type="project" value="TreeGrafter"/>
</dbReference>
<protein>
    <recommendedName>
        <fullName evidence="16">Frizzled-4</fullName>
    </recommendedName>
</protein>
<dbReference type="STRING" id="37653.A0A0L8I188"/>
<evidence type="ECO:0008006" key="16">
    <source>
        <dbReference type="Google" id="ProtNLM"/>
    </source>
</evidence>
<evidence type="ECO:0000259" key="13">
    <source>
        <dbReference type="PROSITE" id="PS50038"/>
    </source>
</evidence>
<dbReference type="Pfam" id="PF01534">
    <property type="entry name" value="Frizzled"/>
    <property type="match status" value="1"/>
</dbReference>
<feature type="transmembrane region" description="Helical" evidence="11">
    <location>
        <begin position="290"/>
        <end position="311"/>
    </location>
</feature>
<feature type="transmembrane region" description="Helical" evidence="11">
    <location>
        <begin position="387"/>
        <end position="410"/>
    </location>
</feature>
<dbReference type="InterPro" id="IPR020067">
    <property type="entry name" value="Frizzled_dom"/>
</dbReference>
<comment type="subcellular location">
    <subcellularLocation>
        <location evidence="1">Membrane</location>
        <topology evidence="1">Multi-pass membrane protein</topology>
    </subcellularLocation>
</comment>
<evidence type="ECO:0000256" key="3">
    <source>
        <dbReference type="ARBA" id="ARBA00022473"/>
    </source>
</evidence>
<feature type="compositionally biased region" description="Low complexity" evidence="10">
    <location>
        <begin position="186"/>
        <end position="204"/>
    </location>
</feature>
<keyword evidence="4 11" id="KW-0812">Transmembrane</keyword>
<dbReference type="Gene3D" id="1.20.1070.10">
    <property type="entry name" value="Rhodopsin 7-helix transmembrane proteins"/>
    <property type="match status" value="1"/>
</dbReference>
<keyword evidence="5 11" id="KW-1133">Transmembrane helix</keyword>
<feature type="disulfide bond" evidence="9">
    <location>
        <begin position="126"/>
        <end position="150"/>
    </location>
</feature>
<dbReference type="PANTHER" id="PTHR11309:SF47">
    <property type="entry name" value="FRIZZLED"/>
    <property type="match status" value="1"/>
</dbReference>
<dbReference type="InterPro" id="IPR036790">
    <property type="entry name" value="Frizzled_dom_sf"/>
</dbReference>
<evidence type="ECO:0000259" key="14">
    <source>
        <dbReference type="PROSITE" id="PS50261"/>
    </source>
</evidence>
<dbReference type="Gene3D" id="1.10.2000.10">
    <property type="entry name" value="Frizzled cysteine-rich domain"/>
    <property type="match status" value="1"/>
</dbReference>
<feature type="compositionally biased region" description="Basic and acidic residues" evidence="10">
    <location>
        <begin position="170"/>
        <end position="183"/>
    </location>
</feature>
<feature type="signal peptide" evidence="12">
    <location>
        <begin position="1"/>
        <end position="31"/>
    </location>
</feature>
<evidence type="ECO:0000256" key="12">
    <source>
        <dbReference type="SAM" id="SignalP"/>
    </source>
</evidence>